<keyword evidence="3" id="KW-1185">Reference proteome</keyword>
<accession>A0A067BMS2</accession>
<organism evidence="2 3">
    <name type="scientific">Saprolegnia parasitica (strain CBS 223.65)</name>
    <dbReference type="NCBI Taxonomy" id="695850"/>
    <lineage>
        <taxon>Eukaryota</taxon>
        <taxon>Sar</taxon>
        <taxon>Stramenopiles</taxon>
        <taxon>Oomycota</taxon>
        <taxon>Saprolegniomycetes</taxon>
        <taxon>Saprolegniales</taxon>
        <taxon>Saprolegniaceae</taxon>
        <taxon>Saprolegnia</taxon>
    </lineage>
</organism>
<evidence type="ECO:0000313" key="2">
    <source>
        <dbReference type="EMBL" id="KDO19523.1"/>
    </source>
</evidence>
<proteinExistence type="predicted"/>
<feature type="transmembrane region" description="Helical" evidence="1">
    <location>
        <begin position="62"/>
        <end position="82"/>
    </location>
</feature>
<keyword evidence="1" id="KW-1133">Transmembrane helix</keyword>
<dbReference type="EMBL" id="KK583347">
    <property type="protein sequence ID" value="KDO19523.1"/>
    <property type="molecule type" value="Genomic_DNA"/>
</dbReference>
<dbReference type="KEGG" id="spar:SPRG_15338"/>
<keyword evidence="1" id="KW-0472">Membrane</keyword>
<evidence type="ECO:0000256" key="1">
    <source>
        <dbReference type="SAM" id="Phobius"/>
    </source>
</evidence>
<reference evidence="2 3" key="1">
    <citation type="journal article" date="2013" name="PLoS Genet.">
        <title>Distinctive expansion of potential virulence genes in the genome of the oomycete fish pathogen Saprolegnia parasitica.</title>
        <authorList>
            <person name="Jiang R.H."/>
            <person name="de Bruijn I."/>
            <person name="Haas B.J."/>
            <person name="Belmonte R."/>
            <person name="Lobach L."/>
            <person name="Christie J."/>
            <person name="van den Ackerveken G."/>
            <person name="Bottin A."/>
            <person name="Bulone V."/>
            <person name="Diaz-Moreno S.M."/>
            <person name="Dumas B."/>
            <person name="Fan L."/>
            <person name="Gaulin E."/>
            <person name="Govers F."/>
            <person name="Grenville-Briggs L.J."/>
            <person name="Horner N.R."/>
            <person name="Levin J.Z."/>
            <person name="Mammella M."/>
            <person name="Meijer H.J."/>
            <person name="Morris P."/>
            <person name="Nusbaum C."/>
            <person name="Oome S."/>
            <person name="Phillips A.J."/>
            <person name="van Rooyen D."/>
            <person name="Rzeszutek E."/>
            <person name="Saraiva M."/>
            <person name="Secombes C.J."/>
            <person name="Seidl M.F."/>
            <person name="Snel B."/>
            <person name="Stassen J.H."/>
            <person name="Sykes S."/>
            <person name="Tripathy S."/>
            <person name="van den Berg H."/>
            <person name="Vega-Arreguin J.C."/>
            <person name="Wawra S."/>
            <person name="Young S.K."/>
            <person name="Zeng Q."/>
            <person name="Dieguez-Uribeondo J."/>
            <person name="Russ C."/>
            <person name="Tyler B.M."/>
            <person name="van West P."/>
        </authorList>
    </citation>
    <scope>NUCLEOTIDE SEQUENCE [LARGE SCALE GENOMIC DNA]</scope>
    <source>
        <strain evidence="2 3">CBS 223.65</strain>
    </source>
</reference>
<keyword evidence="1" id="KW-0812">Transmembrane</keyword>
<name>A0A067BMS2_SAPPC</name>
<dbReference type="VEuPathDB" id="FungiDB:SPRG_15338"/>
<feature type="transmembrane region" description="Helical" evidence="1">
    <location>
        <begin position="39"/>
        <end position="56"/>
    </location>
</feature>
<dbReference type="RefSeq" id="XP_012209787.1">
    <property type="nucleotide sequence ID" value="XM_012354397.1"/>
</dbReference>
<evidence type="ECO:0000313" key="3">
    <source>
        <dbReference type="Proteomes" id="UP000030745"/>
    </source>
</evidence>
<protein>
    <submittedName>
        <fullName evidence="2">Uncharacterized protein</fullName>
    </submittedName>
</protein>
<dbReference type="GeneID" id="24137076"/>
<dbReference type="Proteomes" id="UP000030745">
    <property type="component" value="Unassembled WGS sequence"/>
</dbReference>
<sequence length="182" mass="19744">MDWSLFRTVFLARHEGAIDELHRLSPSGTTLLAVVDSRLVRYACCALVLLGGVYVVTTRLPLLTYVAALYTSIVGISLAHALGMPVQYEAVLAPLVAAVAGSHPRVGRVASVLLWSATVWTQLYASTLPALMKDAAAEAQGLFAIPFLFRGGEFADILCLASDSPRIGDHLLQYQFMYKKSF</sequence>
<dbReference type="AlphaFoldDB" id="A0A067BMS2"/>
<gene>
    <name evidence="2" type="ORF">SPRG_15338</name>
</gene>